<protein>
    <recommendedName>
        <fullName evidence="2">Lipoprotein</fullName>
    </recommendedName>
</protein>
<accession>A0AAU8GRH2</accession>
<gene>
    <name evidence="1" type="primary">52</name>
    <name evidence="1" type="ORF">SEA_PHARB_52</name>
</gene>
<reference evidence="1" key="1">
    <citation type="submission" date="2024-04" db="EMBL/GenBank/DDBJ databases">
        <authorList>
            <person name="Bains C."/>
            <person name="Hallett B."/>
            <person name="Lee H."/>
            <person name="Redzematovic E."/>
            <person name="Hutchison K.W."/>
            <person name="Molloy S.D."/>
            <person name="Viland M.D."/>
            <person name="Lewis C.M."/>
            <person name="Garlena R.A."/>
            <person name="Russell D.A."/>
            <person name="Jacobs-Sera D."/>
            <person name="Hatfull G.F."/>
        </authorList>
    </citation>
    <scope>NUCLEOTIDE SEQUENCE</scope>
</reference>
<evidence type="ECO:0008006" key="2">
    <source>
        <dbReference type="Google" id="ProtNLM"/>
    </source>
</evidence>
<dbReference type="PROSITE" id="PS51257">
    <property type="entry name" value="PROKAR_LIPOPROTEIN"/>
    <property type="match status" value="1"/>
</dbReference>
<name>A0AAU8GRH2_9VIRU</name>
<proteinExistence type="predicted"/>
<sequence length="112" mass="12121">MNFKGLAAMAVVGVAVAGCSMSNQEWHNDCRVNGKDILTEVHGSNGDTHTTRTMRLSTSCGSFNVEDSLAAGFNSWDTWQALAVGKSYDIRTGGYRVGFLSQFPTVLEIRAK</sequence>
<organism evidence="1">
    <name type="scientific">Mycobacterium phage Pharb</name>
    <dbReference type="NCBI Taxonomy" id="3136626"/>
    <lineage>
        <taxon>Viruses</taxon>
    </lineage>
</organism>
<evidence type="ECO:0000313" key="1">
    <source>
        <dbReference type="EMBL" id="XCH43661.1"/>
    </source>
</evidence>
<dbReference type="EMBL" id="PP750966">
    <property type="protein sequence ID" value="XCH43661.1"/>
    <property type="molecule type" value="Genomic_DNA"/>
</dbReference>